<keyword evidence="2" id="KW-1185">Reference proteome</keyword>
<proteinExistence type="predicted"/>
<evidence type="ECO:0000313" key="2">
    <source>
        <dbReference type="Proteomes" id="UP000269221"/>
    </source>
</evidence>
<protein>
    <submittedName>
        <fullName evidence="1">Uncharacterized protein</fullName>
    </submittedName>
</protein>
<accession>A0A3M0IXF8</accession>
<evidence type="ECO:0000313" key="1">
    <source>
        <dbReference type="EMBL" id="RMB91169.1"/>
    </source>
</evidence>
<name>A0A3M0IXF8_HIRRU</name>
<dbReference type="Proteomes" id="UP000269221">
    <property type="component" value="Unassembled WGS sequence"/>
</dbReference>
<gene>
    <name evidence="1" type="ORF">DUI87_32305</name>
</gene>
<comment type="caution">
    <text evidence="1">The sequence shown here is derived from an EMBL/GenBank/DDBJ whole genome shotgun (WGS) entry which is preliminary data.</text>
</comment>
<dbReference type="AlphaFoldDB" id="A0A3M0IXF8"/>
<organism evidence="1 2">
    <name type="scientific">Hirundo rustica rustica</name>
    <dbReference type="NCBI Taxonomy" id="333673"/>
    <lineage>
        <taxon>Eukaryota</taxon>
        <taxon>Metazoa</taxon>
        <taxon>Chordata</taxon>
        <taxon>Craniata</taxon>
        <taxon>Vertebrata</taxon>
        <taxon>Euteleostomi</taxon>
        <taxon>Archelosauria</taxon>
        <taxon>Archosauria</taxon>
        <taxon>Dinosauria</taxon>
        <taxon>Saurischia</taxon>
        <taxon>Theropoda</taxon>
        <taxon>Coelurosauria</taxon>
        <taxon>Aves</taxon>
        <taxon>Neognathae</taxon>
        <taxon>Neoaves</taxon>
        <taxon>Telluraves</taxon>
        <taxon>Australaves</taxon>
        <taxon>Passeriformes</taxon>
        <taxon>Sylvioidea</taxon>
        <taxon>Hirundinidae</taxon>
        <taxon>Hirundo</taxon>
    </lineage>
</organism>
<reference evidence="1 2" key="1">
    <citation type="submission" date="2018-07" db="EMBL/GenBank/DDBJ databases">
        <title>A high quality draft genome assembly of the barn swallow (H. rustica rustica).</title>
        <authorList>
            <person name="Formenti G."/>
            <person name="Chiara M."/>
            <person name="Poveda L."/>
            <person name="Francoijs K.-J."/>
            <person name="Bonisoli-Alquati A."/>
            <person name="Canova L."/>
            <person name="Gianfranceschi L."/>
            <person name="Horner D.S."/>
            <person name="Saino N."/>
        </authorList>
    </citation>
    <scope>NUCLEOTIDE SEQUENCE [LARGE SCALE GENOMIC DNA]</scope>
    <source>
        <strain evidence="1">Chelidonia</strain>
        <tissue evidence="1">Blood</tissue>
    </source>
</reference>
<sequence length="91" mass="10244">MLTKWLPVITTQASDRKCGLHLNDTLVCGEMEMPLLLGTHVKGEHTVLSIRAVEAVGQGCDIAFFTERVVRHWKGLPREVLEFPSLEETKE</sequence>
<dbReference type="EMBL" id="QRBI01000238">
    <property type="protein sequence ID" value="RMB91169.1"/>
    <property type="molecule type" value="Genomic_DNA"/>
</dbReference>